<sequence>MPYTLDPEARPCAEAVIKRSRFIARLRYADTEEHAIDLVAHARTVDRGAGHHCFGYLIGDESDCRTERSSDDGEPGGTAGAPILRALKAHDLTNVAAVVSRYYGGVKLGTGGLARAYGGTVTAAVESAVLRPRVRMEVFRLEADHADAGRVEGELRARGFDVVELAYGDRAAITVLCTDPAALRLAVDGITSGAGRLEPRGHLWR</sequence>
<dbReference type="AlphaFoldDB" id="A0A6S6P5S8"/>
<accession>A0A6S6P5S8</accession>
<name>A0A6S6P5S8_9MYCO</name>
<dbReference type="GO" id="GO:0006446">
    <property type="term" value="P:regulation of translational initiation"/>
    <property type="evidence" value="ECO:0007669"/>
    <property type="project" value="TreeGrafter"/>
</dbReference>
<reference evidence="3 4" key="1">
    <citation type="submission" date="2020-07" db="EMBL/GenBank/DDBJ databases">
        <title>Complete genome sequence of Mycolicibacterium litorale like strain isolated from cardiac implantable electronic device infection.</title>
        <authorList>
            <person name="Fukano H."/>
            <person name="Miyama H."/>
            <person name="Hoshino Y."/>
        </authorList>
    </citation>
    <scope>NUCLEOTIDE SEQUENCE [LARGE SCALE GENOMIC DNA]</scope>
    <source>
        <strain evidence="3 4">NIIDNTM18</strain>
    </source>
</reference>
<gene>
    <name evidence="3" type="ORF">NIIDNTM18_32720</name>
</gene>
<dbReference type="PANTHER" id="PTHR16301:SF20">
    <property type="entry name" value="IMPACT FAMILY MEMBER YIGZ"/>
    <property type="match status" value="1"/>
</dbReference>
<dbReference type="PROSITE" id="PS00910">
    <property type="entry name" value="UPF0029"/>
    <property type="match status" value="1"/>
</dbReference>
<evidence type="ECO:0000313" key="3">
    <source>
        <dbReference type="EMBL" id="BCI53994.1"/>
    </source>
</evidence>
<feature type="domain" description="Impact N-terminal" evidence="2">
    <location>
        <begin position="18"/>
        <end position="124"/>
    </location>
</feature>
<dbReference type="EMBL" id="AP023287">
    <property type="protein sequence ID" value="BCI53994.1"/>
    <property type="molecule type" value="Genomic_DNA"/>
</dbReference>
<dbReference type="RefSeq" id="WP_185291947.1">
    <property type="nucleotide sequence ID" value="NZ_AP023287.1"/>
</dbReference>
<evidence type="ECO:0000256" key="1">
    <source>
        <dbReference type="ARBA" id="ARBA00007665"/>
    </source>
</evidence>
<evidence type="ECO:0000259" key="2">
    <source>
        <dbReference type="Pfam" id="PF01205"/>
    </source>
</evidence>
<protein>
    <recommendedName>
        <fullName evidence="2">Impact N-terminal domain-containing protein</fullName>
    </recommendedName>
</protein>
<dbReference type="Gene3D" id="3.30.230.30">
    <property type="entry name" value="Impact, N-terminal domain"/>
    <property type="match status" value="1"/>
</dbReference>
<evidence type="ECO:0000313" key="4">
    <source>
        <dbReference type="Proteomes" id="UP000515734"/>
    </source>
</evidence>
<dbReference type="PANTHER" id="PTHR16301">
    <property type="entry name" value="IMPACT-RELATED"/>
    <property type="match status" value="1"/>
</dbReference>
<dbReference type="InterPro" id="IPR001498">
    <property type="entry name" value="Impact_N"/>
</dbReference>
<dbReference type="Pfam" id="PF01205">
    <property type="entry name" value="Impact_N"/>
    <property type="match status" value="1"/>
</dbReference>
<dbReference type="GO" id="GO:0005737">
    <property type="term" value="C:cytoplasm"/>
    <property type="evidence" value="ECO:0007669"/>
    <property type="project" value="TreeGrafter"/>
</dbReference>
<dbReference type="SUPFAM" id="SSF54211">
    <property type="entry name" value="Ribosomal protein S5 domain 2-like"/>
    <property type="match status" value="1"/>
</dbReference>
<comment type="similarity">
    <text evidence="1">Belongs to the IMPACT family.</text>
</comment>
<dbReference type="Proteomes" id="UP000515734">
    <property type="component" value="Chromosome"/>
</dbReference>
<dbReference type="InterPro" id="IPR036956">
    <property type="entry name" value="Impact_N_sf"/>
</dbReference>
<organism evidence="3 4">
    <name type="scientific">Mycolicibacterium litorale</name>
    <dbReference type="NCBI Taxonomy" id="758802"/>
    <lineage>
        <taxon>Bacteria</taxon>
        <taxon>Bacillati</taxon>
        <taxon>Actinomycetota</taxon>
        <taxon>Actinomycetes</taxon>
        <taxon>Mycobacteriales</taxon>
        <taxon>Mycobacteriaceae</taxon>
        <taxon>Mycolicibacterium</taxon>
    </lineage>
</organism>
<dbReference type="InterPro" id="IPR023582">
    <property type="entry name" value="Impact"/>
</dbReference>
<proteinExistence type="inferred from homology"/>
<dbReference type="InterPro" id="IPR020568">
    <property type="entry name" value="Ribosomal_Su5_D2-typ_SF"/>
</dbReference>
<dbReference type="InterPro" id="IPR020569">
    <property type="entry name" value="UPF0029_Impact_CS"/>
</dbReference>